<proteinExistence type="predicted"/>
<organism evidence="2 3">
    <name type="scientific">Candidatus Peribacter riflensis</name>
    <dbReference type="NCBI Taxonomy" id="1735162"/>
    <lineage>
        <taxon>Bacteria</taxon>
        <taxon>Candidatus Peregrinibacteriota</taxon>
        <taxon>Candidatus Peribacteria</taxon>
        <taxon>Candidatus Peribacterales</taxon>
        <taxon>Candidatus Peribacteraceae</taxon>
        <taxon>Candidatus Peribacter</taxon>
    </lineage>
</organism>
<reference evidence="2 3" key="2">
    <citation type="journal article" date="2016" name="PeerJ">
        <title>Analysis of five complete genome sequences for members of the class Peribacteria in the recently recognized Peregrinibacteria bacterial phylum.</title>
        <authorList>
            <person name="Anantharaman K."/>
            <person name="Brown C.T."/>
            <person name="Burstein D."/>
            <person name="Castelle C.J."/>
            <person name="Probst A.J."/>
            <person name="Thomas B.C."/>
            <person name="Williams K.H."/>
            <person name="Banfield J.F."/>
        </authorList>
    </citation>
    <scope>NUCLEOTIDE SEQUENCE [LARGE SCALE GENOMIC DNA]</scope>
    <source>
        <strain evidence="2">RIFOXYD1_FULL_PER-ii_59_16</strain>
    </source>
</reference>
<accession>A0A0S1SRZ0</accession>
<keyword evidence="1" id="KW-0472">Membrane</keyword>
<dbReference type="AlphaFoldDB" id="A0A0S1SJ79"/>
<accession>A0A0S1SKK0</accession>
<feature type="transmembrane region" description="Helical" evidence="1">
    <location>
        <begin position="66"/>
        <end position="87"/>
    </location>
</feature>
<name>A0A0S1SJ79_9BACT</name>
<keyword evidence="1" id="KW-1133">Transmembrane helix</keyword>
<feature type="transmembrane region" description="Helical" evidence="1">
    <location>
        <begin position="29"/>
        <end position="46"/>
    </location>
</feature>
<evidence type="ECO:0000313" key="2">
    <source>
        <dbReference type="EMBL" id="ALM13254.1"/>
    </source>
</evidence>
<accession>A0A0S1SPD7</accession>
<accession>A0A0S1SPI3</accession>
<evidence type="ECO:0000256" key="1">
    <source>
        <dbReference type="SAM" id="Phobius"/>
    </source>
</evidence>
<reference evidence="3" key="1">
    <citation type="submission" date="2015-10" db="EMBL/GenBank/DDBJ databases">
        <title>Analysis of five complete genome sequences for members of the class Peribacteria in the recently recognized Peregrinibacteria bacterial phylum.</title>
        <authorList>
            <person name="Anantharaman K."/>
            <person name="Brown C.T."/>
            <person name="Burstein D."/>
            <person name="Castelle C.J."/>
            <person name="Probst A.J."/>
            <person name="Thomas B.C."/>
            <person name="Williams K.H."/>
            <person name="Banfield J.F."/>
        </authorList>
    </citation>
    <scope>NUCLEOTIDE SEQUENCE [LARGE SCALE GENOMIC DNA]</scope>
</reference>
<dbReference type="KEGG" id="prf:PeribacterA2_0570"/>
<sequence length="137" mass="16404">MAALQSFFIYLVWPNPGNAYYGSTNIRLLLAVCVLFILLSFVLRFWRRHMQNPVFKKLSRSWPSALFWFGITGLVFVVSRVESIGFLAMRLWWVLWGILLALYIVIQVRFFRMRYYEKLPTEVSSDPRDRYLPKRKK</sequence>
<gene>
    <name evidence="2" type="ORF">PeribacterD1_0570</name>
</gene>
<keyword evidence="1" id="KW-0812">Transmembrane</keyword>
<dbReference type="EMBL" id="CP013065">
    <property type="protein sequence ID" value="ALM13254.1"/>
    <property type="molecule type" value="Genomic_DNA"/>
</dbReference>
<feature type="transmembrane region" description="Helical" evidence="1">
    <location>
        <begin position="93"/>
        <end position="111"/>
    </location>
</feature>
<evidence type="ECO:0000313" key="3">
    <source>
        <dbReference type="Proteomes" id="UP000069135"/>
    </source>
</evidence>
<dbReference type="Proteomes" id="UP000069135">
    <property type="component" value="Chromosome"/>
</dbReference>
<dbReference type="STRING" id="1735162.PeribacterB2_0569"/>
<accession>A0A0S1SJ79</accession>
<protein>
    <submittedName>
        <fullName evidence="2">Uncharacterized protein</fullName>
    </submittedName>
</protein>